<keyword evidence="8" id="KW-1185">Reference proteome</keyword>
<dbReference type="InterPro" id="IPR050109">
    <property type="entry name" value="HTH-type_TetR-like_transc_reg"/>
</dbReference>
<feature type="region of interest" description="Disordered" evidence="5">
    <location>
        <begin position="228"/>
        <end position="259"/>
    </location>
</feature>
<accession>A0A839EB72</accession>
<dbReference type="InterPro" id="IPR004111">
    <property type="entry name" value="Repressor_TetR_C"/>
</dbReference>
<evidence type="ECO:0000256" key="3">
    <source>
        <dbReference type="ARBA" id="ARBA00023163"/>
    </source>
</evidence>
<dbReference type="SUPFAM" id="SSF48498">
    <property type="entry name" value="Tetracyclin repressor-like, C-terminal domain"/>
    <property type="match status" value="1"/>
</dbReference>
<keyword evidence="1" id="KW-0805">Transcription regulation</keyword>
<dbReference type="AlphaFoldDB" id="A0A839EB72"/>
<dbReference type="RefSeq" id="WP_182489281.1">
    <property type="nucleotide sequence ID" value="NZ_BAAAOV010000003.1"/>
</dbReference>
<dbReference type="Pfam" id="PF00440">
    <property type="entry name" value="TetR_N"/>
    <property type="match status" value="1"/>
</dbReference>
<feature type="DNA-binding region" description="H-T-H motif" evidence="4">
    <location>
        <begin position="47"/>
        <end position="66"/>
    </location>
</feature>
<dbReference type="SUPFAM" id="SSF46689">
    <property type="entry name" value="Homeodomain-like"/>
    <property type="match status" value="1"/>
</dbReference>
<feature type="compositionally biased region" description="Basic and acidic residues" evidence="5">
    <location>
        <begin position="228"/>
        <end position="241"/>
    </location>
</feature>
<dbReference type="Pfam" id="PF02909">
    <property type="entry name" value="TetR_C_1"/>
    <property type="match status" value="1"/>
</dbReference>
<dbReference type="PANTHER" id="PTHR30055:SF151">
    <property type="entry name" value="TRANSCRIPTIONAL REGULATORY PROTEIN"/>
    <property type="match status" value="1"/>
</dbReference>
<dbReference type="PROSITE" id="PS50977">
    <property type="entry name" value="HTH_TETR_2"/>
    <property type="match status" value="1"/>
</dbReference>
<evidence type="ECO:0000256" key="4">
    <source>
        <dbReference type="PROSITE-ProRule" id="PRU00335"/>
    </source>
</evidence>
<dbReference type="PANTHER" id="PTHR30055">
    <property type="entry name" value="HTH-TYPE TRANSCRIPTIONAL REGULATOR RUTR"/>
    <property type="match status" value="1"/>
</dbReference>
<feature type="domain" description="HTH tetR-type" evidence="6">
    <location>
        <begin position="24"/>
        <end position="84"/>
    </location>
</feature>
<proteinExistence type="predicted"/>
<dbReference type="GO" id="GO:0045892">
    <property type="term" value="P:negative regulation of DNA-templated transcription"/>
    <property type="evidence" value="ECO:0007669"/>
    <property type="project" value="InterPro"/>
</dbReference>
<reference evidence="7 8" key="1">
    <citation type="submission" date="2020-07" db="EMBL/GenBank/DDBJ databases">
        <title>Sequencing the genomes of 1000 actinobacteria strains.</title>
        <authorList>
            <person name="Klenk H.-P."/>
        </authorList>
    </citation>
    <scope>NUCLEOTIDE SEQUENCE [LARGE SCALE GENOMIC DNA]</scope>
    <source>
        <strain evidence="7 8">DSM 19663</strain>
    </source>
</reference>
<evidence type="ECO:0000313" key="8">
    <source>
        <dbReference type="Proteomes" id="UP000585905"/>
    </source>
</evidence>
<dbReference type="InterPro" id="IPR036271">
    <property type="entry name" value="Tet_transcr_reg_TetR-rel_C_sf"/>
</dbReference>
<feature type="region of interest" description="Disordered" evidence="5">
    <location>
        <begin position="1"/>
        <end position="23"/>
    </location>
</feature>
<keyword evidence="2 4" id="KW-0238">DNA-binding</keyword>
<protein>
    <submittedName>
        <fullName evidence="7">AcrR family transcriptional regulator</fullName>
    </submittedName>
</protein>
<comment type="caution">
    <text evidence="7">The sequence shown here is derived from an EMBL/GenBank/DDBJ whole genome shotgun (WGS) entry which is preliminary data.</text>
</comment>
<dbReference type="Gene3D" id="1.10.10.60">
    <property type="entry name" value="Homeodomain-like"/>
    <property type="match status" value="1"/>
</dbReference>
<keyword evidence="3" id="KW-0804">Transcription</keyword>
<evidence type="ECO:0000256" key="5">
    <source>
        <dbReference type="SAM" id="MobiDB-lite"/>
    </source>
</evidence>
<sequence>MARSTEATPERDERAGATRASRPPLTRERILLAARDLADREGLAALTMRRLGAELGVEAMSLYGHVRGKDDVLDGLVDVVVGDWADPLPGSDDWAAVVRATMSVAHEVLLARPWACELIAARPAVGRNRLRFAESLQARMLGAGFSPQLARHSLHIIDGTITGFTLQELRRATLTQMGEEVAAVARGERRDEYPAITAVIADADHDHAAEFALMTDLVVDGLESMRRREATARSTDPRRAAGADAPISPKCLRSAREGR</sequence>
<dbReference type="InterPro" id="IPR009057">
    <property type="entry name" value="Homeodomain-like_sf"/>
</dbReference>
<organism evidence="7 8">
    <name type="scientific">Microcella alkalica</name>
    <dbReference type="NCBI Taxonomy" id="355930"/>
    <lineage>
        <taxon>Bacteria</taxon>
        <taxon>Bacillati</taxon>
        <taxon>Actinomycetota</taxon>
        <taxon>Actinomycetes</taxon>
        <taxon>Micrococcales</taxon>
        <taxon>Microbacteriaceae</taxon>
        <taxon>Microcella</taxon>
    </lineage>
</organism>
<dbReference type="Gene3D" id="1.10.357.10">
    <property type="entry name" value="Tetracycline Repressor, domain 2"/>
    <property type="match status" value="1"/>
</dbReference>
<evidence type="ECO:0000313" key="7">
    <source>
        <dbReference type="EMBL" id="MBA8846585.1"/>
    </source>
</evidence>
<gene>
    <name evidence="7" type="ORF">FHX53_000149</name>
</gene>
<dbReference type="GO" id="GO:0000976">
    <property type="term" value="F:transcription cis-regulatory region binding"/>
    <property type="evidence" value="ECO:0007669"/>
    <property type="project" value="TreeGrafter"/>
</dbReference>
<name>A0A839EB72_9MICO</name>
<dbReference type="InterPro" id="IPR001647">
    <property type="entry name" value="HTH_TetR"/>
</dbReference>
<dbReference type="GO" id="GO:0003700">
    <property type="term" value="F:DNA-binding transcription factor activity"/>
    <property type="evidence" value="ECO:0007669"/>
    <property type="project" value="TreeGrafter"/>
</dbReference>
<dbReference type="EMBL" id="JACGWX010000001">
    <property type="protein sequence ID" value="MBA8846585.1"/>
    <property type="molecule type" value="Genomic_DNA"/>
</dbReference>
<evidence type="ECO:0000256" key="1">
    <source>
        <dbReference type="ARBA" id="ARBA00023015"/>
    </source>
</evidence>
<evidence type="ECO:0000256" key="2">
    <source>
        <dbReference type="ARBA" id="ARBA00023125"/>
    </source>
</evidence>
<evidence type="ECO:0000259" key="6">
    <source>
        <dbReference type="PROSITE" id="PS50977"/>
    </source>
</evidence>
<dbReference type="Proteomes" id="UP000585905">
    <property type="component" value="Unassembled WGS sequence"/>
</dbReference>